<protein>
    <submittedName>
        <fullName evidence="1">Uncharacterized protein</fullName>
    </submittedName>
</protein>
<proteinExistence type="predicted"/>
<gene>
    <name evidence="1" type="ORF">METZ01_LOCUS451138</name>
</gene>
<evidence type="ECO:0000313" key="1">
    <source>
        <dbReference type="EMBL" id="SVD98284.1"/>
    </source>
</evidence>
<dbReference type="EMBL" id="UINC01186180">
    <property type="protein sequence ID" value="SVD98284.1"/>
    <property type="molecule type" value="Genomic_DNA"/>
</dbReference>
<accession>A0A382ZS22</accession>
<reference evidence="1" key="1">
    <citation type="submission" date="2018-05" db="EMBL/GenBank/DDBJ databases">
        <authorList>
            <person name="Lanie J.A."/>
            <person name="Ng W.-L."/>
            <person name="Kazmierczak K.M."/>
            <person name="Andrzejewski T.M."/>
            <person name="Davidsen T.M."/>
            <person name="Wayne K.J."/>
            <person name="Tettelin H."/>
            <person name="Glass J.I."/>
            <person name="Rusch D."/>
            <person name="Podicherti R."/>
            <person name="Tsui H.-C.T."/>
            <person name="Winkler M.E."/>
        </authorList>
    </citation>
    <scope>NUCLEOTIDE SEQUENCE</scope>
</reference>
<organism evidence="1">
    <name type="scientific">marine metagenome</name>
    <dbReference type="NCBI Taxonomy" id="408172"/>
    <lineage>
        <taxon>unclassified sequences</taxon>
        <taxon>metagenomes</taxon>
        <taxon>ecological metagenomes</taxon>
    </lineage>
</organism>
<sequence>MAKLYDTPVKAMRKKCLDCCCGKVKEVRLCPAVECALWPYRFGRRPTKAILDTIKEFYSQKVEPA</sequence>
<name>A0A382ZS22_9ZZZZ</name>
<dbReference type="AlphaFoldDB" id="A0A382ZS22"/>